<evidence type="ECO:0000256" key="4">
    <source>
        <dbReference type="ARBA" id="ARBA00023136"/>
    </source>
</evidence>
<evidence type="ECO:0000313" key="6">
    <source>
        <dbReference type="EMBL" id="PXX54431.1"/>
    </source>
</evidence>
<sequence length="162" mass="17846">MKKEYVIVVQGISAVLGAWFSDKLGILFPVLCILITMMVVDYITGMLASKVEAIDHLGDDRFGWTSKKGAKGIIKKVGYLCVIAVAMVVDYIIVMISKDLGFKMPVTAFFGLLVAVWYILNELLSIIENTGRMGANVPDWLCKYIAVLKDKIDSADYGIDGK</sequence>
<evidence type="ECO:0000313" key="7">
    <source>
        <dbReference type="Proteomes" id="UP000248057"/>
    </source>
</evidence>
<comment type="caution">
    <text evidence="6">The sequence shown here is derived from an EMBL/GenBank/DDBJ whole genome shotgun (WGS) entry which is preliminary data.</text>
</comment>
<feature type="transmembrane region" description="Helical" evidence="5">
    <location>
        <begin position="5"/>
        <end position="20"/>
    </location>
</feature>
<feature type="transmembrane region" description="Helical" evidence="5">
    <location>
        <begin position="77"/>
        <end position="96"/>
    </location>
</feature>
<feature type="transmembrane region" description="Helical" evidence="5">
    <location>
        <begin position="102"/>
        <end position="120"/>
    </location>
</feature>
<dbReference type="GeneID" id="86061274"/>
<evidence type="ECO:0000256" key="5">
    <source>
        <dbReference type="SAM" id="Phobius"/>
    </source>
</evidence>
<dbReference type="Proteomes" id="UP000248057">
    <property type="component" value="Unassembled WGS sequence"/>
</dbReference>
<dbReference type="AlphaFoldDB" id="A0A2V3Y718"/>
<dbReference type="GO" id="GO:0016020">
    <property type="term" value="C:membrane"/>
    <property type="evidence" value="ECO:0007669"/>
    <property type="project" value="UniProtKB-SubCell"/>
</dbReference>
<organism evidence="6 7">
    <name type="scientific">Hungatella effluvii</name>
    <dbReference type="NCBI Taxonomy" id="1096246"/>
    <lineage>
        <taxon>Bacteria</taxon>
        <taxon>Bacillati</taxon>
        <taxon>Bacillota</taxon>
        <taxon>Clostridia</taxon>
        <taxon>Lachnospirales</taxon>
        <taxon>Lachnospiraceae</taxon>
        <taxon>Hungatella</taxon>
    </lineage>
</organism>
<protein>
    <submittedName>
        <fullName evidence="6">Toxin secretion/phage lysis holin</fullName>
    </submittedName>
</protein>
<keyword evidence="2 5" id="KW-0812">Transmembrane</keyword>
<reference evidence="6 7" key="1">
    <citation type="submission" date="2018-05" db="EMBL/GenBank/DDBJ databases">
        <title>Genomic Encyclopedia of Type Strains, Phase IV (KMG-IV): sequencing the most valuable type-strain genomes for metagenomic binning, comparative biology and taxonomic classification.</title>
        <authorList>
            <person name="Goeker M."/>
        </authorList>
    </citation>
    <scope>NUCLEOTIDE SEQUENCE [LARGE SCALE GENOMIC DNA]</scope>
    <source>
        <strain evidence="6 7">DSM 24995</strain>
    </source>
</reference>
<feature type="transmembrane region" description="Helical" evidence="5">
    <location>
        <begin position="26"/>
        <end position="44"/>
    </location>
</feature>
<accession>A0A2V3Y718</accession>
<dbReference type="InterPro" id="IPR006480">
    <property type="entry name" value="Phage_holin_4_1"/>
</dbReference>
<dbReference type="EMBL" id="QJKD01000004">
    <property type="protein sequence ID" value="PXX54431.1"/>
    <property type="molecule type" value="Genomic_DNA"/>
</dbReference>
<dbReference type="RefSeq" id="WP_110322748.1">
    <property type="nucleotide sequence ID" value="NZ_JAQETU010000015.1"/>
</dbReference>
<keyword evidence="7" id="KW-1185">Reference proteome</keyword>
<keyword evidence="4 5" id="KW-0472">Membrane</keyword>
<keyword evidence="3 5" id="KW-1133">Transmembrane helix</keyword>
<evidence type="ECO:0000256" key="2">
    <source>
        <dbReference type="ARBA" id="ARBA00022692"/>
    </source>
</evidence>
<name>A0A2V3Y718_9FIRM</name>
<evidence type="ECO:0000256" key="1">
    <source>
        <dbReference type="ARBA" id="ARBA00004141"/>
    </source>
</evidence>
<proteinExistence type="predicted"/>
<evidence type="ECO:0000256" key="3">
    <source>
        <dbReference type="ARBA" id="ARBA00022989"/>
    </source>
</evidence>
<comment type="subcellular location">
    <subcellularLocation>
        <location evidence="1">Membrane</location>
        <topology evidence="1">Multi-pass membrane protein</topology>
    </subcellularLocation>
</comment>
<dbReference type="Pfam" id="PF05105">
    <property type="entry name" value="Phage_holin_4_1"/>
    <property type="match status" value="1"/>
</dbReference>
<dbReference type="NCBIfam" id="TIGR01593">
    <property type="entry name" value="holin_tox_secr"/>
    <property type="match status" value="1"/>
</dbReference>
<gene>
    <name evidence="6" type="ORF">DFR60_104257</name>
</gene>